<dbReference type="Proteomes" id="UP000191691">
    <property type="component" value="Unassembled WGS sequence"/>
</dbReference>
<organism evidence="1 3">
    <name type="scientific">Penicillium nalgiovense</name>
    <dbReference type="NCBI Taxonomy" id="60175"/>
    <lineage>
        <taxon>Eukaryota</taxon>
        <taxon>Fungi</taxon>
        <taxon>Dikarya</taxon>
        <taxon>Ascomycota</taxon>
        <taxon>Pezizomycotina</taxon>
        <taxon>Eurotiomycetes</taxon>
        <taxon>Eurotiomycetidae</taxon>
        <taxon>Eurotiales</taxon>
        <taxon>Aspergillaceae</taxon>
        <taxon>Penicillium</taxon>
    </lineage>
</organism>
<dbReference type="AlphaFoldDB" id="A0A1V6V028"/>
<sequence>SPQTSYFQARMVKMVFGTFFFCTDRIDTPFEKDIKTLTGVFFIATPITLDETFKLGKELFNWI</sequence>
<accession>A0A1V6V028</accession>
<dbReference type="EMBL" id="MOOB01000491">
    <property type="protein sequence ID" value="OQE52346.1"/>
    <property type="molecule type" value="Genomic_DNA"/>
</dbReference>
<reference evidence="1" key="1">
    <citation type="submission" date="2016-10" db="EMBL/GenBank/DDBJ databases">
        <title>Uncovering the secondary metabolism of Penicillium species provides insights into the evolution of 6-MSA pathways.</title>
        <authorList>
            <person name="Nielsen J.C."/>
            <person name="Nielsen J."/>
        </authorList>
    </citation>
    <scope>NUCLEOTIDE SEQUENCE [LARGE SCALE GENOMIC DNA]</scope>
    <source>
        <strain evidence="1">IBT 13039</strain>
    </source>
</reference>
<name>A0A1V6V028_PENNA</name>
<keyword evidence="3" id="KW-1185">Reference proteome</keyword>
<evidence type="ECO:0000313" key="3">
    <source>
        <dbReference type="Proteomes" id="UP000191691"/>
    </source>
</evidence>
<comment type="caution">
    <text evidence="1">The sequence shown here is derived from an EMBL/GenBank/DDBJ whole genome shotgun (WGS) entry which is preliminary data.</text>
</comment>
<feature type="non-terminal residue" evidence="1">
    <location>
        <position position="1"/>
    </location>
</feature>
<evidence type="ECO:0000313" key="2">
    <source>
        <dbReference type="EMBL" id="OQE52346.1"/>
    </source>
</evidence>
<protein>
    <submittedName>
        <fullName evidence="1">Uncharacterized protein</fullName>
    </submittedName>
</protein>
<gene>
    <name evidence="2" type="ORF">PENNAL_c0491G02419</name>
    <name evidence="1" type="ORF">PENNAL_c0668G10843</name>
</gene>
<dbReference type="EMBL" id="MOOB01000668">
    <property type="protein sequence ID" value="OQE44025.1"/>
    <property type="molecule type" value="Genomic_DNA"/>
</dbReference>
<evidence type="ECO:0000313" key="1">
    <source>
        <dbReference type="EMBL" id="OQE44025.1"/>
    </source>
</evidence>
<reference evidence="3" key="2">
    <citation type="journal article" date="2017" name="Nat. Microbiol.">
        <title>Global analysis of biosynthetic gene clusters reveals vast potential of secondary metabolite production in Penicillium species.</title>
        <authorList>
            <person name="Nielsen J.C."/>
            <person name="Grijseels S."/>
            <person name="Prigent S."/>
            <person name="Ji B."/>
            <person name="Dainat J."/>
            <person name="Nielsen K.F."/>
            <person name="Frisvad J.C."/>
            <person name="Workman M."/>
            <person name="Nielsen J."/>
        </authorList>
    </citation>
    <scope>NUCLEOTIDE SEQUENCE [LARGE SCALE GENOMIC DNA]</scope>
    <source>
        <strain evidence="3">IBT 13039</strain>
    </source>
</reference>
<proteinExistence type="predicted"/>